<dbReference type="HOGENOM" id="CLU_3027989_0_0_9"/>
<protein>
    <submittedName>
        <fullName evidence="1">Uncharacterized protein</fullName>
    </submittedName>
</protein>
<proteinExistence type="predicted"/>
<dbReference type="EMBL" id="CP002869">
    <property type="protein sequence ID" value="AEI45382.1"/>
    <property type="molecule type" value="Genomic_DNA"/>
</dbReference>
<dbReference type="AlphaFoldDB" id="F8FGK5"/>
<accession>F8FGK5</accession>
<organism evidence="1 2">
    <name type="scientific">Paenibacillus mucilaginosus (strain KNP414)</name>
    <dbReference type="NCBI Taxonomy" id="1036673"/>
    <lineage>
        <taxon>Bacteria</taxon>
        <taxon>Bacillati</taxon>
        <taxon>Bacillota</taxon>
        <taxon>Bacilli</taxon>
        <taxon>Bacillales</taxon>
        <taxon>Paenibacillaceae</taxon>
        <taxon>Paenibacillus</taxon>
    </lineage>
</organism>
<gene>
    <name evidence="1" type="ordered locus">KNP414_06864</name>
</gene>
<sequence>MRRLEVAARGMNSAIAVDSSKELGYNGNVNVTEHSRLQDLYDNRVTGKTKYDLIR</sequence>
<reference evidence="2" key="1">
    <citation type="submission" date="2011-06" db="EMBL/GenBank/DDBJ databases">
        <title>Complete genome sequence of Paenibacillus mucilaginosus KNP414.</title>
        <authorList>
            <person name="Wang J."/>
            <person name="Hu S."/>
            <person name="Hu X."/>
            <person name="Zhang B."/>
            <person name="Dong D."/>
            <person name="Zhang S."/>
            <person name="Zhao K."/>
            <person name="Wu D."/>
        </authorList>
    </citation>
    <scope>NUCLEOTIDE SEQUENCE [LARGE SCALE GENOMIC DNA]</scope>
    <source>
        <strain evidence="2">KNP414</strain>
    </source>
</reference>
<evidence type="ECO:0000313" key="2">
    <source>
        <dbReference type="Proteomes" id="UP000006620"/>
    </source>
</evidence>
<reference evidence="1 2" key="2">
    <citation type="journal article" date="2013" name="Genome Announc.">
        <title>Genome Sequence of Growth-Improving Paenibacillus mucilaginosus Strain KNP414.</title>
        <authorList>
            <person name="Lu J.J."/>
            <person name="Wang J.F."/>
            <person name="Hu X.F."/>
        </authorList>
    </citation>
    <scope>NUCLEOTIDE SEQUENCE [LARGE SCALE GENOMIC DNA]</scope>
    <source>
        <strain evidence="1 2">KNP414</strain>
    </source>
</reference>
<evidence type="ECO:0000313" key="1">
    <source>
        <dbReference type="EMBL" id="AEI45382.1"/>
    </source>
</evidence>
<dbReference type="KEGG" id="pms:KNP414_06864"/>
<name>F8FGK5_PAEMK</name>
<dbReference type="PATRIC" id="fig|1036673.3.peg.6406"/>
<dbReference type="Proteomes" id="UP000006620">
    <property type="component" value="Chromosome"/>
</dbReference>